<proteinExistence type="predicted"/>
<name>A0A7T8GWI5_CALRO</name>
<feature type="non-terminal residue" evidence="1">
    <location>
        <position position="80"/>
    </location>
</feature>
<keyword evidence="2" id="KW-1185">Reference proteome</keyword>
<gene>
    <name evidence="1" type="ORF">FKW44_019754</name>
</gene>
<dbReference type="EMBL" id="CP045903">
    <property type="protein sequence ID" value="QQP39007.1"/>
    <property type="molecule type" value="Genomic_DNA"/>
</dbReference>
<dbReference type="AlphaFoldDB" id="A0A7T8GWI5"/>
<evidence type="ECO:0000313" key="1">
    <source>
        <dbReference type="EMBL" id="QQP39007.1"/>
    </source>
</evidence>
<reference evidence="2" key="1">
    <citation type="submission" date="2021-01" db="EMBL/GenBank/DDBJ databases">
        <title>Caligus Genome Assembly.</title>
        <authorList>
            <person name="Gallardo-Escarate C."/>
        </authorList>
    </citation>
    <scope>NUCLEOTIDE SEQUENCE [LARGE SCALE GENOMIC DNA]</scope>
</reference>
<evidence type="ECO:0000313" key="2">
    <source>
        <dbReference type="Proteomes" id="UP000595437"/>
    </source>
</evidence>
<organism evidence="1 2">
    <name type="scientific">Caligus rogercresseyi</name>
    <name type="common">Sea louse</name>
    <dbReference type="NCBI Taxonomy" id="217165"/>
    <lineage>
        <taxon>Eukaryota</taxon>
        <taxon>Metazoa</taxon>
        <taxon>Ecdysozoa</taxon>
        <taxon>Arthropoda</taxon>
        <taxon>Crustacea</taxon>
        <taxon>Multicrustacea</taxon>
        <taxon>Hexanauplia</taxon>
        <taxon>Copepoda</taxon>
        <taxon>Siphonostomatoida</taxon>
        <taxon>Caligidae</taxon>
        <taxon>Caligus</taxon>
    </lineage>
</organism>
<sequence length="80" mass="9451">MISREPLSVSKYHPSGMYSRICLVLVLTLTPPLHDLFQREIDLFQLSFFHILSQNSYAVNRVDRTPRLECLPWKTYPSKR</sequence>
<protein>
    <submittedName>
        <fullName evidence="1">Uncharacterized protein</fullName>
    </submittedName>
</protein>
<accession>A0A7T8GWI5</accession>
<dbReference type="Proteomes" id="UP000595437">
    <property type="component" value="Chromosome 14"/>
</dbReference>